<dbReference type="AlphaFoldDB" id="A0A1H9QD58"/>
<protein>
    <submittedName>
        <fullName evidence="3">tRNA 2-selenouridine synthase</fullName>
    </submittedName>
</protein>
<feature type="domain" description="Rhodanese" evidence="2">
    <location>
        <begin position="15"/>
        <end position="139"/>
    </location>
</feature>
<evidence type="ECO:0000313" key="3">
    <source>
        <dbReference type="EMBL" id="SER58476.1"/>
    </source>
</evidence>
<dbReference type="GO" id="GO:0043828">
    <property type="term" value="F:tRNA 2-selenouridine synthase activity"/>
    <property type="evidence" value="ECO:0007669"/>
    <property type="project" value="InterPro"/>
</dbReference>
<evidence type="ECO:0000259" key="2">
    <source>
        <dbReference type="PROSITE" id="PS50206"/>
    </source>
</evidence>
<evidence type="ECO:0000313" key="4">
    <source>
        <dbReference type="Proteomes" id="UP000198571"/>
    </source>
</evidence>
<organism evidence="3 4">
    <name type="scientific">Salipaludibacillus aurantiacus</name>
    <dbReference type="NCBI Taxonomy" id="1601833"/>
    <lineage>
        <taxon>Bacteria</taxon>
        <taxon>Bacillati</taxon>
        <taxon>Bacillota</taxon>
        <taxon>Bacilli</taxon>
        <taxon>Bacillales</taxon>
        <taxon>Bacillaceae</taxon>
    </lineage>
</organism>
<dbReference type="Pfam" id="PF00581">
    <property type="entry name" value="Rhodanese"/>
    <property type="match status" value="1"/>
</dbReference>
<dbReference type="PANTHER" id="PTHR30401:SF0">
    <property type="entry name" value="TRNA 2-SELENOURIDINE SYNTHASE"/>
    <property type="match status" value="1"/>
</dbReference>
<proteinExistence type="predicted"/>
<dbReference type="PROSITE" id="PS50206">
    <property type="entry name" value="RHODANESE_3"/>
    <property type="match status" value="1"/>
</dbReference>
<dbReference type="EMBL" id="FOGT01000002">
    <property type="protein sequence ID" value="SER58476.1"/>
    <property type="molecule type" value="Genomic_DNA"/>
</dbReference>
<dbReference type="InterPro" id="IPR036873">
    <property type="entry name" value="Rhodanese-like_dom_sf"/>
</dbReference>
<dbReference type="Proteomes" id="UP000198571">
    <property type="component" value="Unassembled WGS sequence"/>
</dbReference>
<dbReference type="Gene3D" id="3.40.250.10">
    <property type="entry name" value="Rhodanese-like domain"/>
    <property type="match status" value="1"/>
</dbReference>
<dbReference type="RefSeq" id="WP_177174165.1">
    <property type="nucleotide sequence ID" value="NZ_FOGT01000002.1"/>
</dbReference>
<evidence type="ECO:0000256" key="1">
    <source>
        <dbReference type="ARBA" id="ARBA00023266"/>
    </source>
</evidence>
<reference evidence="4" key="1">
    <citation type="submission" date="2016-10" db="EMBL/GenBank/DDBJ databases">
        <authorList>
            <person name="Varghese N."/>
            <person name="Submissions S."/>
        </authorList>
    </citation>
    <scope>NUCLEOTIDE SEQUENCE [LARGE SCALE GENOMIC DNA]</scope>
    <source>
        <strain evidence="4">S9</strain>
    </source>
</reference>
<dbReference type="SUPFAM" id="SSF52540">
    <property type="entry name" value="P-loop containing nucleoside triphosphate hydrolases"/>
    <property type="match status" value="1"/>
</dbReference>
<dbReference type="NCBIfam" id="NF008750">
    <property type="entry name" value="PRK11784.1-2"/>
    <property type="match status" value="1"/>
</dbReference>
<accession>A0A1H9QD58</accession>
<dbReference type="SUPFAM" id="SSF52821">
    <property type="entry name" value="Rhodanese/Cell cycle control phosphatase"/>
    <property type="match status" value="1"/>
</dbReference>
<dbReference type="Pfam" id="PF26341">
    <property type="entry name" value="AAA_SelU"/>
    <property type="match status" value="1"/>
</dbReference>
<dbReference type="STRING" id="1601833.SAMN05518684_102160"/>
<keyword evidence="4" id="KW-1185">Reference proteome</keyword>
<sequence>MESYSFPAITYEEINESRQFIIDVRSPEEYKEFHLPGSISLPLFSNEERKLIGTIYKQESRAKAKKTGMEIYARKLPAFYDEWISLLKEHKGKTPVVTCARGGMRSGAFVGTMLSMKMPVRQLKGGMRAVRQHVLSRLDSFSALNWKTIVLGGLTGTGKTAWLRQLKEQGYPVLDLEGLADHRGSVFGHIGLTPKTQKQFEFELVQELQQCAAKNHTFIIEAESKRIGRITVPPFIISAKEQGNFIEIKDRMDRRIRHLMADYQPFTYQNDIRLALNKIWRRLPDQIKPSAEEAMETGNYECLFELLLQHYYDRRYTHKQNGYVNRQEVRTVDLAPLDDERILPAIQHEIDRML</sequence>
<dbReference type="GO" id="GO:0002098">
    <property type="term" value="P:tRNA wobble uridine modification"/>
    <property type="evidence" value="ECO:0007669"/>
    <property type="project" value="InterPro"/>
</dbReference>
<dbReference type="PANTHER" id="PTHR30401">
    <property type="entry name" value="TRNA 2-SELENOURIDINE SYNTHASE"/>
    <property type="match status" value="1"/>
</dbReference>
<keyword evidence="1" id="KW-0711">Selenium</keyword>
<name>A0A1H9QD58_9BACI</name>
<dbReference type="InterPro" id="IPR017582">
    <property type="entry name" value="SelU"/>
</dbReference>
<dbReference type="InterPro" id="IPR027417">
    <property type="entry name" value="P-loop_NTPase"/>
</dbReference>
<dbReference type="InterPro" id="IPR058840">
    <property type="entry name" value="AAA_SelU"/>
</dbReference>
<dbReference type="SMART" id="SM00450">
    <property type="entry name" value="RHOD"/>
    <property type="match status" value="1"/>
</dbReference>
<dbReference type="NCBIfam" id="TIGR03167">
    <property type="entry name" value="tRNA_sel_U_synt"/>
    <property type="match status" value="1"/>
</dbReference>
<dbReference type="InterPro" id="IPR001763">
    <property type="entry name" value="Rhodanese-like_dom"/>
</dbReference>
<gene>
    <name evidence="3" type="ORF">SAMN05518684_102160</name>
</gene>